<reference evidence="2" key="1">
    <citation type="submission" date="2020-07" db="EMBL/GenBank/DDBJ databases">
        <title>Huge and variable diversity of episymbiotic CPR bacteria and DPANN archaea in groundwater ecosystems.</title>
        <authorList>
            <person name="He C.Y."/>
            <person name="Keren R."/>
            <person name="Whittaker M."/>
            <person name="Farag I.F."/>
            <person name="Doudna J."/>
            <person name="Cate J.H.D."/>
            <person name="Banfield J.F."/>
        </authorList>
    </citation>
    <scope>NUCLEOTIDE SEQUENCE</scope>
    <source>
        <strain evidence="2">NC_groundwater_1664_Pr3_B-0.1um_52_9</strain>
    </source>
</reference>
<feature type="domain" description="AB hydrolase-1" evidence="1">
    <location>
        <begin position="21"/>
        <end position="158"/>
    </location>
</feature>
<dbReference type="InterPro" id="IPR000073">
    <property type="entry name" value="AB_hydrolase_1"/>
</dbReference>
<proteinExistence type="predicted"/>
<dbReference type="Gene3D" id="3.40.50.1820">
    <property type="entry name" value="alpha/beta hydrolase"/>
    <property type="match status" value="1"/>
</dbReference>
<dbReference type="PANTHER" id="PTHR43689:SF8">
    <property type="entry name" value="ALPHA_BETA-HYDROLASES SUPERFAMILY PROTEIN"/>
    <property type="match status" value="1"/>
</dbReference>
<protein>
    <submittedName>
        <fullName evidence="2">Alpha/beta hydrolase</fullName>
    </submittedName>
</protein>
<dbReference type="PANTHER" id="PTHR43689">
    <property type="entry name" value="HYDROLASE"/>
    <property type="match status" value="1"/>
</dbReference>
<dbReference type="PRINTS" id="PR00111">
    <property type="entry name" value="ABHYDROLASE"/>
</dbReference>
<organism evidence="2 3">
    <name type="scientific">Desulfomonile tiedjei</name>
    <dbReference type="NCBI Taxonomy" id="2358"/>
    <lineage>
        <taxon>Bacteria</taxon>
        <taxon>Pseudomonadati</taxon>
        <taxon>Thermodesulfobacteriota</taxon>
        <taxon>Desulfomonilia</taxon>
        <taxon>Desulfomonilales</taxon>
        <taxon>Desulfomonilaceae</taxon>
        <taxon>Desulfomonile</taxon>
    </lineage>
</organism>
<evidence type="ECO:0000313" key="2">
    <source>
        <dbReference type="EMBL" id="MBI5251689.1"/>
    </source>
</evidence>
<gene>
    <name evidence="2" type="ORF">HY912_19525</name>
</gene>
<keyword evidence="2" id="KW-0378">Hydrolase</keyword>
<evidence type="ECO:0000313" key="3">
    <source>
        <dbReference type="Proteomes" id="UP000807825"/>
    </source>
</evidence>
<dbReference type="InterPro" id="IPR029058">
    <property type="entry name" value="AB_hydrolase_fold"/>
</dbReference>
<sequence>MPFAEINGVDLYYEIQGYGEPVLLLHHGFGCVRMWDKIVPRLVEHGYKTICYDRKGFGQSEFAGFEDFYVSDQVRPESLSELESLRHWLGIDSFHIVGQCEGGVVAADYASQYPHRVKSMVASSTLCHSTVPLTELNASKFTKIFDELDPDLKEKLISWHGERTERFFNQFRLYGGAYGRDFFDLRPTLTLVTCPALVLYPDRSYLFEVEQGIAFYRHLQLGELAVLPDCGHNTYEEQPEEYVSHITNFLARHRFGEKAGQVSKTFRPMTCAG</sequence>
<dbReference type="GO" id="GO:0016787">
    <property type="term" value="F:hydrolase activity"/>
    <property type="evidence" value="ECO:0007669"/>
    <property type="project" value="UniProtKB-KW"/>
</dbReference>
<dbReference type="Pfam" id="PF00561">
    <property type="entry name" value="Abhydrolase_1"/>
    <property type="match status" value="1"/>
</dbReference>
<comment type="caution">
    <text evidence="2">The sequence shown here is derived from an EMBL/GenBank/DDBJ whole genome shotgun (WGS) entry which is preliminary data.</text>
</comment>
<dbReference type="Proteomes" id="UP000807825">
    <property type="component" value="Unassembled WGS sequence"/>
</dbReference>
<dbReference type="AlphaFoldDB" id="A0A9D6V537"/>
<dbReference type="EMBL" id="JACRDE010000507">
    <property type="protein sequence ID" value="MBI5251689.1"/>
    <property type="molecule type" value="Genomic_DNA"/>
</dbReference>
<accession>A0A9D6V537</accession>
<evidence type="ECO:0000259" key="1">
    <source>
        <dbReference type="Pfam" id="PF00561"/>
    </source>
</evidence>
<name>A0A9D6V537_9BACT</name>
<dbReference type="SUPFAM" id="SSF53474">
    <property type="entry name" value="alpha/beta-Hydrolases"/>
    <property type="match status" value="1"/>
</dbReference>